<proteinExistence type="predicted"/>
<feature type="compositionally biased region" description="Low complexity" evidence="1">
    <location>
        <begin position="36"/>
        <end position="47"/>
    </location>
</feature>
<evidence type="ECO:0000256" key="1">
    <source>
        <dbReference type="SAM" id="MobiDB-lite"/>
    </source>
</evidence>
<keyword evidence="2" id="KW-1185">Reference proteome</keyword>
<dbReference type="AlphaFoldDB" id="A0A7I4YVZ5"/>
<accession>A0A7I4YVZ5</accession>
<name>A0A7I4YVZ5_HAECO</name>
<dbReference type="WBParaSite" id="HCON_00148480-00001">
    <property type="protein sequence ID" value="HCON_00148480-00001"/>
    <property type="gene ID" value="HCON_00148480"/>
</dbReference>
<sequence length="178" mass="20505">MSDDMERELDRLLEEDVERDTKTDEVQQELAQLRAQVPQLTQQNQQQALRSAEHTTPMETDQSESQQDEFRRSFRLLGANDISSVAALPLMEFDAVSAAQAQKRRRQSKIFLNQIADIASNILVLPQFELKSSQRNINVNNTANKDATAVEKEKRKHQGFQAYYVKDVKQKATKLRTR</sequence>
<feature type="compositionally biased region" description="Basic and acidic residues" evidence="1">
    <location>
        <begin position="8"/>
        <end position="25"/>
    </location>
</feature>
<organism evidence="2 3">
    <name type="scientific">Haemonchus contortus</name>
    <name type="common">Barber pole worm</name>
    <dbReference type="NCBI Taxonomy" id="6289"/>
    <lineage>
        <taxon>Eukaryota</taxon>
        <taxon>Metazoa</taxon>
        <taxon>Ecdysozoa</taxon>
        <taxon>Nematoda</taxon>
        <taxon>Chromadorea</taxon>
        <taxon>Rhabditida</taxon>
        <taxon>Rhabditina</taxon>
        <taxon>Rhabditomorpha</taxon>
        <taxon>Strongyloidea</taxon>
        <taxon>Trichostrongylidae</taxon>
        <taxon>Haemonchus</taxon>
    </lineage>
</organism>
<dbReference type="Proteomes" id="UP000025227">
    <property type="component" value="Unplaced"/>
</dbReference>
<feature type="region of interest" description="Disordered" evidence="1">
    <location>
        <begin position="1"/>
        <end position="68"/>
    </location>
</feature>
<evidence type="ECO:0000313" key="3">
    <source>
        <dbReference type="WBParaSite" id="HCON_00148480-00001"/>
    </source>
</evidence>
<protein>
    <submittedName>
        <fullName evidence="3">Uncharacterized protein</fullName>
    </submittedName>
</protein>
<evidence type="ECO:0000313" key="2">
    <source>
        <dbReference type="Proteomes" id="UP000025227"/>
    </source>
</evidence>
<reference evidence="3" key="1">
    <citation type="submission" date="2020-12" db="UniProtKB">
        <authorList>
            <consortium name="WormBaseParasite"/>
        </authorList>
    </citation>
    <scope>IDENTIFICATION</scope>
    <source>
        <strain evidence="3">MHco3</strain>
    </source>
</reference>